<dbReference type="EMBL" id="CP004393">
    <property type="protein sequence ID" value="AJE46325.1"/>
    <property type="molecule type" value="Genomic_DNA"/>
</dbReference>
<evidence type="ECO:0000313" key="4">
    <source>
        <dbReference type="Proteomes" id="UP000031521"/>
    </source>
</evidence>
<evidence type="ECO:0000256" key="1">
    <source>
        <dbReference type="SAM" id="MobiDB-lite"/>
    </source>
</evidence>
<dbReference type="OrthoDB" id="7161641at2"/>
<protein>
    <submittedName>
        <fullName evidence="3">Uncharacterized protein</fullName>
    </submittedName>
</protein>
<dbReference type="STRING" id="1208324.P73_1610"/>
<dbReference type="AlphaFoldDB" id="A0A0B5DYR3"/>
<organism evidence="3 4">
    <name type="scientific">Celeribacter indicus</name>
    <dbReference type="NCBI Taxonomy" id="1208324"/>
    <lineage>
        <taxon>Bacteria</taxon>
        <taxon>Pseudomonadati</taxon>
        <taxon>Pseudomonadota</taxon>
        <taxon>Alphaproteobacteria</taxon>
        <taxon>Rhodobacterales</taxon>
        <taxon>Roseobacteraceae</taxon>
        <taxon>Celeribacter</taxon>
    </lineage>
</organism>
<dbReference type="KEGG" id="cid:P73_1610"/>
<dbReference type="Proteomes" id="UP000031521">
    <property type="component" value="Chromosome"/>
</dbReference>
<keyword evidence="4" id="KW-1185">Reference proteome</keyword>
<dbReference type="HOGENOM" id="CLU_007198_0_0_5"/>
<evidence type="ECO:0000256" key="2">
    <source>
        <dbReference type="SAM" id="Phobius"/>
    </source>
</evidence>
<reference evidence="3 4" key="1">
    <citation type="journal article" date="2014" name="Int. J. Syst. Evol. Microbiol.">
        <title>Celeribacter indicus sp. nov., a polycyclic aromatic hydrocarbon-degrading bacterium from deep-sea sediment and reclassification of Huaishuia halophila as Celeribacter halophilus comb. nov.</title>
        <authorList>
            <person name="Lai Q."/>
            <person name="Cao J."/>
            <person name="Yuan J."/>
            <person name="Li F."/>
            <person name="Shao Z."/>
        </authorList>
    </citation>
    <scope>NUCLEOTIDE SEQUENCE [LARGE SCALE GENOMIC DNA]</scope>
    <source>
        <strain evidence="3">P73</strain>
    </source>
</reference>
<feature type="region of interest" description="Disordered" evidence="1">
    <location>
        <begin position="1"/>
        <end position="27"/>
    </location>
</feature>
<proteinExistence type="predicted"/>
<keyword evidence="2" id="KW-1133">Transmembrane helix</keyword>
<keyword evidence="2" id="KW-0812">Transmembrane</keyword>
<keyword evidence="2" id="KW-0472">Membrane</keyword>
<dbReference type="RefSeq" id="WP_043869228.1">
    <property type="nucleotide sequence ID" value="NZ_CP004393.1"/>
</dbReference>
<accession>A0A0B5DYR3</accession>
<sequence length="1109" mass="116265">MIDPDEEDQRETGARNRAAEGGTAARPRRRRAHRIGLWTLAVAGILALAMIFAVLAVTGRTIVLPNAVTERIEAKINRDLNGPRVSIGRIVAMVDRNLVPRVTARNVGLIDASGAEIARLNELRAILSREALRAGRLRPDALRVSGAQITVRRRADGSFAFDFGGARGSVGSAAEVLEAVDRAFSTEPLSTIARVDLREITVTLEDAHSGRIWSATDAGASLRNTPQDIDITLDFELFNGTEELSRVAMGFTSQKGSLATTMSLSVEDAPTRDFALQAPALSFLSVVDAPVSASMRGRVGATGLLEDYTGSLEIGAGRIVAEEGAPPLAFEGAKGYFDYDPDRERISFPQFTLATDALDIEGSGQILLGEFDGVWPRSFTGQWRFGRIRVAPEGLFSEPLTFDRGFADVRMRLAPFRLDLGTLDLGRGDLWLRGSGRAAAGPEGWDAALDLSVDEITNAQLLGLWPPAAIAKTRAWMAQNIAAATYRDLDLALRLSPGQSRPVFALDWDFDGLDMRFMASQPPVAEGRGYGTIFGNAMTIAMDGGTITPPQGGPVEVAGTVLRIPDITAKPARMEIGLHTRSRIEAGLSLMAEPPFSILRAAPFGPDVAEGTAEIRGDIAFPLVQKLTLPDVGFALEGTLENVSSDRLMPGQVLSAERLALDVDPEGLSIGGAARVGTAAVTGEWRKRFGPDQRGRSDVAGRVTIDQALLDTFGIVLPEGMVAGEAAGALSVALRQGEAPRFEITSDLAGLRLSFPPLGWGKPPGTRGQLTLAGLAGERPEISELSLSGAGLEAQGGRVSLGADGGLDRLSFERFALGSWLDVAGAVVGQGKGKAVAVEVTGGRLDLPRATFGGGAGGGGTPAIPISARLDRVTLARGQELRNVSARLSAQGGVTGSFTGALNGRATLNGTLTPGTYGPTITLGAEDAGAVISASGVIERATGGRLYAALTALPGKAGYDGRVVIDNLRVHSAPTLAELLSAVSVVGLIDQMAGGGGILFTRIQGDFTLLSGRLSLRGVTAEGPSLGISLEGLYDTAANTVDFQGVISPVYFLNALGQIVSRRGEGLFGFTYTLTGPATAPSVGVNPLSILTPGAMRDIFRRKPAGQPR</sequence>
<gene>
    <name evidence="3" type="ORF">P73_1610</name>
</gene>
<feature type="transmembrane region" description="Helical" evidence="2">
    <location>
        <begin position="35"/>
        <end position="57"/>
    </location>
</feature>
<name>A0A0B5DYR3_9RHOB</name>
<evidence type="ECO:0000313" key="3">
    <source>
        <dbReference type="EMBL" id="AJE46325.1"/>
    </source>
</evidence>